<name>A0A1I5IF45_9PSEU</name>
<feature type="compositionally biased region" description="Low complexity" evidence="1">
    <location>
        <begin position="145"/>
        <end position="156"/>
    </location>
</feature>
<feature type="region of interest" description="Disordered" evidence="1">
    <location>
        <begin position="129"/>
        <end position="156"/>
    </location>
</feature>
<dbReference type="InterPro" id="IPR001387">
    <property type="entry name" value="Cro/C1-type_HTH"/>
</dbReference>
<dbReference type="SUPFAM" id="SSF47413">
    <property type="entry name" value="lambda repressor-like DNA-binding domains"/>
    <property type="match status" value="1"/>
</dbReference>
<dbReference type="GO" id="GO:0003677">
    <property type="term" value="F:DNA binding"/>
    <property type="evidence" value="ECO:0007669"/>
    <property type="project" value="InterPro"/>
</dbReference>
<proteinExistence type="predicted"/>
<dbReference type="Proteomes" id="UP000199137">
    <property type="component" value="Unassembled WGS sequence"/>
</dbReference>
<sequence>MIDAEHYQRVLGDELRKLRRGRGWTRKELNAHLQSEISLQTLATYELGTRQCSVVRLVELCVAMDELPQDLLAKVHSRVFTEEPGRVRVDLRRVVAEAGPELTPLRRWAEGRLRQNGVALPARAGAAARPSVPVSGSPAAPSPSAPAASGQPASASASTDEVSFDFAALERMAELCGLPTAELVSHLRKLAPA</sequence>
<protein>
    <submittedName>
        <fullName evidence="2">Helix-turn-helix domain-containing protein</fullName>
    </submittedName>
</protein>
<evidence type="ECO:0000313" key="3">
    <source>
        <dbReference type="Proteomes" id="UP000199137"/>
    </source>
</evidence>
<dbReference type="CDD" id="cd00093">
    <property type="entry name" value="HTH_XRE"/>
    <property type="match status" value="1"/>
</dbReference>
<reference evidence="2 3" key="1">
    <citation type="submission" date="2016-10" db="EMBL/GenBank/DDBJ databases">
        <authorList>
            <person name="de Groot N.N."/>
        </authorList>
    </citation>
    <scope>NUCLEOTIDE SEQUENCE [LARGE SCALE GENOMIC DNA]</scope>
    <source>
        <strain evidence="2 3">DSM 44637</strain>
    </source>
</reference>
<organism evidence="2 3">
    <name type="scientific">Amycolatopsis rubida</name>
    <dbReference type="NCBI Taxonomy" id="112413"/>
    <lineage>
        <taxon>Bacteria</taxon>
        <taxon>Bacillati</taxon>
        <taxon>Actinomycetota</taxon>
        <taxon>Actinomycetes</taxon>
        <taxon>Pseudonocardiales</taxon>
        <taxon>Pseudonocardiaceae</taxon>
        <taxon>Amycolatopsis</taxon>
    </lineage>
</organism>
<evidence type="ECO:0000313" key="2">
    <source>
        <dbReference type="EMBL" id="SFO59153.1"/>
    </source>
</evidence>
<gene>
    <name evidence="2" type="ORF">SAMN05421854_102434</name>
</gene>
<dbReference type="Pfam" id="PF13560">
    <property type="entry name" value="HTH_31"/>
    <property type="match status" value="1"/>
</dbReference>
<dbReference type="InterPro" id="IPR010982">
    <property type="entry name" value="Lambda_DNA-bd_dom_sf"/>
</dbReference>
<dbReference type="OrthoDB" id="3626060at2"/>
<dbReference type="EMBL" id="FOWC01000002">
    <property type="protein sequence ID" value="SFO59153.1"/>
    <property type="molecule type" value="Genomic_DNA"/>
</dbReference>
<dbReference type="AlphaFoldDB" id="A0A1I5IF45"/>
<evidence type="ECO:0000256" key="1">
    <source>
        <dbReference type="SAM" id="MobiDB-lite"/>
    </source>
</evidence>
<feature type="compositionally biased region" description="Low complexity" evidence="1">
    <location>
        <begin position="129"/>
        <end position="139"/>
    </location>
</feature>
<dbReference type="STRING" id="112413.SAMN05421854_102434"/>
<dbReference type="Gene3D" id="1.10.260.40">
    <property type="entry name" value="lambda repressor-like DNA-binding domains"/>
    <property type="match status" value="1"/>
</dbReference>
<dbReference type="RefSeq" id="WP_093573017.1">
    <property type="nucleotide sequence ID" value="NZ_FOWC01000002.1"/>
</dbReference>
<accession>A0A1I5IF45</accession>